<dbReference type="RefSeq" id="WP_188692010.1">
    <property type="nucleotide sequence ID" value="NZ_BMLY01000002.1"/>
</dbReference>
<dbReference type="Pfam" id="PF00126">
    <property type="entry name" value="HTH_1"/>
    <property type="match status" value="1"/>
</dbReference>
<dbReference type="EMBL" id="BMLY01000002">
    <property type="protein sequence ID" value="GGP25971.1"/>
    <property type="molecule type" value="Genomic_DNA"/>
</dbReference>
<keyword evidence="2" id="KW-0805">Transcription regulation</keyword>
<dbReference type="InterPro" id="IPR000847">
    <property type="entry name" value="LysR_HTH_N"/>
</dbReference>
<gene>
    <name evidence="6" type="ORF">GCM10010971_17900</name>
</gene>
<keyword evidence="7" id="KW-1185">Reference proteome</keyword>
<evidence type="ECO:0000256" key="1">
    <source>
        <dbReference type="ARBA" id="ARBA00009437"/>
    </source>
</evidence>
<reference evidence="7" key="1">
    <citation type="journal article" date="2019" name="Int. J. Syst. Evol. Microbiol.">
        <title>The Global Catalogue of Microorganisms (GCM) 10K type strain sequencing project: providing services to taxonomists for standard genome sequencing and annotation.</title>
        <authorList>
            <consortium name="The Broad Institute Genomics Platform"/>
            <consortium name="The Broad Institute Genome Sequencing Center for Infectious Disease"/>
            <person name="Wu L."/>
            <person name="Ma J."/>
        </authorList>
    </citation>
    <scope>NUCLEOTIDE SEQUENCE [LARGE SCALE GENOMIC DNA]</scope>
    <source>
        <strain evidence="7">CGMCC 1.8860</strain>
    </source>
</reference>
<evidence type="ECO:0000256" key="4">
    <source>
        <dbReference type="ARBA" id="ARBA00023163"/>
    </source>
</evidence>
<organism evidence="6 7">
    <name type="scientific">Silvimonas amylolytica</name>
    <dbReference type="NCBI Taxonomy" id="449663"/>
    <lineage>
        <taxon>Bacteria</taxon>
        <taxon>Pseudomonadati</taxon>
        <taxon>Pseudomonadota</taxon>
        <taxon>Betaproteobacteria</taxon>
        <taxon>Neisseriales</taxon>
        <taxon>Chitinibacteraceae</taxon>
        <taxon>Silvimonas</taxon>
    </lineage>
</organism>
<evidence type="ECO:0000313" key="7">
    <source>
        <dbReference type="Proteomes" id="UP000621859"/>
    </source>
</evidence>
<dbReference type="InterPro" id="IPR036390">
    <property type="entry name" value="WH_DNA-bd_sf"/>
</dbReference>
<keyword evidence="3" id="KW-0238">DNA-binding</keyword>
<dbReference type="Proteomes" id="UP000621859">
    <property type="component" value="Unassembled WGS sequence"/>
</dbReference>
<dbReference type="PROSITE" id="PS50931">
    <property type="entry name" value="HTH_LYSR"/>
    <property type="match status" value="1"/>
</dbReference>
<dbReference type="SUPFAM" id="SSF53850">
    <property type="entry name" value="Periplasmic binding protein-like II"/>
    <property type="match status" value="1"/>
</dbReference>
<evidence type="ECO:0000313" key="6">
    <source>
        <dbReference type="EMBL" id="GGP25971.1"/>
    </source>
</evidence>
<evidence type="ECO:0000256" key="2">
    <source>
        <dbReference type="ARBA" id="ARBA00023015"/>
    </source>
</evidence>
<dbReference type="InterPro" id="IPR036388">
    <property type="entry name" value="WH-like_DNA-bd_sf"/>
</dbReference>
<dbReference type="Gene3D" id="1.10.10.10">
    <property type="entry name" value="Winged helix-like DNA-binding domain superfamily/Winged helix DNA-binding domain"/>
    <property type="match status" value="1"/>
</dbReference>
<comment type="similarity">
    <text evidence="1">Belongs to the LysR transcriptional regulatory family.</text>
</comment>
<dbReference type="Gene3D" id="3.40.190.290">
    <property type="match status" value="1"/>
</dbReference>
<evidence type="ECO:0000259" key="5">
    <source>
        <dbReference type="PROSITE" id="PS50931"/>
    </source>
</evidence>
<accession>A0ABQ2PL77</accession>
<protein>
    <submittedName>
        <fullName evidence="6">LysR family transcriptional regulator</fullName>
    </submittedName>
</protein>
<proteinExistence type="inferred from homology"/>
<sequence length="302" mass="34128">MFISSETLRIVRLVAKYQNITAAADRINKVPSAISYTVKKLEEALGATLFERRGSHICLTEAGEYFIRHSKNIIDDMDALQRNTLLVYEGIERELRIAVNNIIPQNVLVTLIQSFEEAFPTTQPVLQREVYNGCWDALYSKRVDLVIGAPHAVPYPEGIVSEPLGKMEWDFVLSPRHPLACVPTPLRTHELRKYPAICIRDTSINFSPQQAWLLDAQKPLFVPGFGVAIALIEAGSGIGYIPRHLAAGPVHAGRLVVRTVEEQKHATHLFLAWRPDGMGRVRQWCVDYLLRPERRRQLCGQD</sequence>
<dbReference type="PANTHER" id="PTHR30126">
    <property type="entry name" value="HTH-TYPE TRANSCRIPTIONAL REGULATOR"/>
    <property type="match status" value="1"/>
</dbReference>
<dbReference type="SUPFAM" id="SSF46785">
    <property type="entry name" value="Winged helix' DNA-binding domain"/>
    <property type="match status" value="1"/>
</dbReference>
<dbReference type="Pfam" id="PF03466">
    <property type="entry name" value="LysR_substrate"/>
    <property type="match status" value="1"/>
</dbReference>
<feature type="domain" description="HTH lysR-type" evidence="5">
    <location>
        <begin position="3"/>
        <end position="60"/>
    </location>
</feature>
<evidence type="ECO:0000256" key="3">
    <source>
        <dbReference type="ARBA" id="ARBA00023125"/>
    </source>
</evidence>
<name>A0ABQ2PL77_9NEIS</name>
<comment type="caution">
    <text evidence="6">The sequence shown here is derived from an EMBL/GenBank/DDBJ whole genome shotgun (WGS) entry which is preliminary data.</text>
</comment>
<dbReference type="InterPro" id="IPR005119">
    <property type="entry name" value="LysR_subst-bd"/>
</dbReference>
<keyword evidence="4" id="KW-0804">Transcription</keyword>
<dbReference type="PANTHER" id="PTHR30126:SF18">
    <property type="entry name" value="LYSR FAMILY TRANSCRIPTIONAL REGULATOR"/>
    <property type="match status" value="1"/>
</dbReference>